<keyword evidence="2" id="KW-1133">Transmembrane helix</keyword>
<evidence type="ECO:0000256" key="2">
    <source>
        <dbReference type="SAM" id="Phobius"/>
    </source>
</evidence>
<evidence type="ECO:0000256" key="1">
    <source>
        <dbReference type="SAM" id="MobiDB-lite"/>
    </source>
</evidence>
<feature type="region of interest" description="Disordered" evidence="1">
    <location>
        <begin position="58"/>
        <end position="88"/>
    </location>
</feature>
<feature type="transmembrane region" description="Helical" evidence="2">
    <location>
        <begin position="32"/>
        <end position="55"/>
    </location>
</feature>
<protein>
    <submittedName>
        <fullName evidence="3">Uncharacterized protein</fullName>
    </submittedName>
</protein>
<sequence length="148" mass="15828">MYAENTAMKRSNFTEVLIELTKSSDAGSSTGAIIGGVAGSLIGLIIVLLAIVCVLKKRKESATPSTKLRTSSESEDDGLKDNILYEPSQSDGLKKNVLYQSAGPDFESQNKTSTSSEYAVVQKPNAIYAEVNKVAQPKKAKAKKQKGI</sequence>
<evidence type="ECO:0000313" key="3">
    <source>
        <dbReference type="EMBL" id="VDI50664.1"/>
    </source>
</evidence>
<name>A0A8B6FLT5_MYTGA</name>
<dbReference type="EMBL" id="UYJE01006973">
    <property type="protein sequence ID" value="VDI50664.1"/>
    <property type="molecule type" value="Genomic_DNA"/>
</dbReference>
<accession>A0A8B6FLT5</accession>
<dbReference type="Proteomes" id="UP000596742">
    <property type="component" value="Unassembled WGS sequence"/>
</dbReference>
<feature type="compositionally biased region" description="Polar residues" evidence="1">
    <location>
        <begin position="62"/>
        <end position="71"/>
    </location>
</feature>
<keyword evidence="4" id="KW-1185">Reference proteome</keyword>
<comment type="caution">
    <text evidence="3">The sequence shown here is derived from an EMBL/GenBank/DDBJ whole genome shotgun (WGS) entry which is preliminary data.</text>
</comment>
<evidence type="ECO:0000313" key="4">
    <source>
        <dbReference type="Proteomes" id="UP000596742"/>
    </source>
</evidence>
<keyword evidence="2" id="KW-0472">Membrane</keyword>
<dbReference type="OrthoDB" id="6161934at2759"/>
<organism evidence="3 4">
    <name type="scientific">Mytilus galloprovincialis</name>
    <name type="common">Mediterranean mussel</name>
    <dbReference type="NCBI Taxonomy" id="29158"/>
    <lineage>
        <taxon>Eukaryota</taxon>
        <taxon>Metazoa</taxon>
        <taxon>Spiralia</taxon>
        <taxon>Lophotrochozoa</taxon>
        <taxon>Mollusca</taxon>
        <taxon>Bivalvia</taxon>
        <taxon>Autobranchia</taxon>
        <taxon>Pteriomorphia</taxon>
        <taxon>Mytilida</taxon>
        <taxon>Mytiloidea</taxon>
        <taxon>Mytilidae</taxon>
        <taxon>Mytilinae</taxon>
        <taxon>Mytilus</taxon>
    </lineage>
</organism>
<proteinExistence type="predicted"/>
<gene>
    <name evidence="3" type="ORF">MGAL_10B083838</name>
</gene>
<dbReference type="CDD" id="cd12087">
    <property type="entry name" value="TM_EGFR-like"/>
    <property type="match status" value="1"/>
</dbReference>
<keyword evidence="2" id="KW-0812">Transmembrane</keyword>
<reference evidence="3" key="1">
    <citation type="submission" date="2018-11" db="EMBL/GenBank/DDBJ databases">
        <authorList>
            <person name="Alioto T."/>
            <person name="Alioto T."/>
        </authorList>
    </citation>
    <scope>NUCLEOTIDE SEQUENCE</scope>
</reference>
<dbReference type="AlphaFoldDB" id="A0A8B6FLT5"/>